<evidence type="ECO:0000313" key="4">
    <source>
        <dbReference type="Proteomes" id="UP001139410"/>
    </source>
</evidence>
<reference evidence="3" key="1">
    <citation type="submission" date="2022-01" db="EMBL/GenBank/DDBJ databases">
        <authorList>
            <person name="Jo J.-H."/>
            <person name="Im W.-T."/>
        </authorList>
    </citation>
    <scope>NUCLEOTIDE SEQUENCE</scope>
    <source>
        <strain evidence="3">G124</strain>
    </source>
</reference>
<feature type="transmembrane region" description="Helical" evidence="2">
    <location>
        <begin position="26"/>
        <end position="47"/>
    </location>
</feature>
<protein>
    <recommendedName>
        <fullName evidence="5">Capsule biosynthesis protein</fullName>
    </recommendedName>
</protein>
<gene>
    <name evidence="3" type="ORF">LVY65_04795</name>
</gene>
<feature type="transmembrane region" description="Helical" evidence="2">
    <location>
        <begin position="355"/>
        <end position="376"/>
    </location>
</feature>
<feature type="coiled-coil region" evidence="1">
    <location>
        <begin position="163"/>
        <end position="257"/>
    </location>
</feature>
<dbReference type="RefSeq" id="WP_235067173.1">
    <property type="nucleotide sequence ID" value="NZ_JAKFGM010000001.1"/>
</dbReference>
<accession>A0A9X1QJS5</accession>
<keyword evidence="1" id="KW-0175">Coiled coil</keyword>
<dbReference type="GO" id="GO:0005886">
    <property type="term" value="C:plasma membrane"/>
    <property type="evidence" value="ECO:0007669"/>
    <property type="project" value="TreeGrafter"/>
</dbReference>
<evidence type="ECO:0008006" key="5">
    <source>
        <dbReference type="Google" id="ProtNLM"/>
    </source>
</evidence>
<keyword evidence="4" id="KW-1185">Reference proteome</keyword>
<proteinExistence type="predicted"/>
<dbReference type="PANTHER" id="PTHR32309">
    <property type="entry name" value="TYROSINE-PROTEIN KINASE"/>
    <property type="match status" value="1"/>
</dbReference>
<evidence type="ECO:0000313" key="3">
    <source>
        <dbReference type="EMBL" id="MCF2514385.1"/>
    </source>
</evidence>
<dbReference type="GO" id="GO:0004713">
    <property type="term" value="F:protein tyrosine kinase activity"/>
    <property type="evidence" value="ECO:0007669"/>
    <property type="project" value="TreeGrafter"/>
</dbReference>
<keyword evidence="2" id="KW-0472">Membrane</keyword>
<evidence type="ECO:0000256" key="2">
    <source>
        <dbReference type="SAM" id="Phobius"/>
    </source>
</evidence>
<evidence type="ECO:0000256" key="1">
    <source>
        <dbReference type="SAM" id="Coils"/>
    </source>
</evidence>
<dbReference type="EMBL" id="JAKFGM010000001">
    <property type="protein sequence ID" value="MCF2514385.1"/>
    <property type="molecule type" value="Genomic_DNA"/>
</dbReference>
<dbReference type="AlphaFoldDB" id="A0A9X1QJS5"/>
<dbReference type="PANTHER" id="PTHR32309:SF13">
    <property type="entry name" value="FERRIC ENTEROBACTIN TRANSPORT PROTEIN FEPE"/>
    <property type="match status" value="1"/>
</dbReference>
<comment type="caution">
    <text evidence="3">The sequence shown here is derived from an EMBL/GenBank/DDBJ whole genome shotgun (WGS) entry which is preliminary data.</text>
</comment>
<name>A0A9X1QJS5_9SPHN</name>
<dbReference type="Proteomes" id="UP001139410">
    <property type="component" value="Unassembled WGS sequence"/>
</dbReference>
<keyword evidence="2" id="KW-1133">Transmembrane helix</keyword>
<keyword evidence="2" id="KW-0812">Transmembrane</keyword>
<organism evidence="3 4">
    <name type="scientific">Sphingomonas cremea</name>
    <dbReference type="NCBI Taxonomy" id="2904799"/>
    <lineage>
        <taxon>Bacteria</taxon>
        <taxon>Pseudomonadati</taxon>
        <taxon>Pseudomonadota</taxon>
        <taxon>Alphaproteobacteria</taxon>
        <taxon>Sphingomonadales</taxon>
        <taxon>Sphingomonadaceae</taxon>
        <taxon>Sphingomonas</taxon>
    </lineage>
</organism>
<sequence>MLFFRPDISELRSDTRDRRLFRRTNPLFLATVVLPTFIATVYFGFLASDVYISQSQFVVRSPDKPAASGLGILLKSVGFSNAGDEIFITQDYVKSRDALKALNEQGQVEKAFGSPSVSIWDRFNPLGLDQSFEDLYDYYGRKIDVEHNTTSSITTLTVKAFRAQDAQRMNERLLELAEGLVNRLNNRGEVDLLGYAQREAREAEVEARRASQALAAFRNTQGIVDPERQATVQLQLVSKLQDEVIGARLQLQQLQALAPENPQIPLLRTRIAGLSRQIDSELGRAAGGNRSLSASAVRYQRLALDREWADKRLAGAMASLQEARNEARRKQAYVERIVQPNLPDEALEPRRLRGILATLVLGLIAFGILSLLLAGVREHHD</sequence>
<dbReference type="InterPro" id="IPR050445">
    <property type="entry name" value="Bact_polysacc_biosynth/exp"/>
</dbReference>